<dbReference type="Pfam" id="PF12680">
    <property type="entry name" value="SnoaL_2"/>
    <property type="match status" value="1"/>
</dbReference>
<feature type="domain" description="SnoaL-like" evidence="1">
    <location>
        <begin position="10"/>
        <end position="117"/>
    </location>
</feature>
<keyword evidence="3" id="KW-1185">Reference proteome</keyword>
<dbReference type="InterPro" id="IPR037401">
    <property type="entry name" value="SnoaL-like"/>
</dbReference>
<name>A0ABX0ZHT8_9ACTN</name>
<dbReference type="EMBL" id="JAATEJ010000004">
    <property type="protein sequence ID" value="NJP43399.1"/>
    <property type="molecule type" value="Genomic_DNA"/>
</dbReference>
<sequence length="137" mass="14981">MTSTDPRTVVVRYVEAVRDGDAAVIRDSFDPDATWHYPGSLPTSKVWRGRDAIVDDFLGGMGTVFVPGTVRIELVGTIAEGDRVVAEWTSKARTVHGADYDNRCLGIFTVREGRITSVIEYADTHHVAATLFAEPQG</sequence>
<dbReference type="RefSeq" id="WP_167982252.1">
    <property type="nucleotide sequence ID" value="NZ_JAATEJ010000004.1"/>
</dbReference>
<comment type="caution">
    <text evidence="2">The sequence shown here is derived from an EMBL/GenBank/DDBJ whole genome shotgun (WGS) entry which is preliminary data.</text>
</comment>
<dbReference type="PANTHER" id="PTHR41252">
    <property type="entry name" value="BLR2505 PROTEIN"/>
    <property type="match status" value="1"/>
</dbReference>
<accession>A0ABX0ZHT8</accession>
<dbReference type="Proteomes" id="UP000734511">
    <property type="component" value="Unassembled WGS sequence"/>
</dbReference>
<dbReference type="Gene3D" id="3.10.450.50">
    <property type="match status" value="1"/>
</dbReference>
<dbReference type="PANTHER" id="PTHR41252:SF1">
    <property type="entry name" value="BLR2505 PROTEIN"/>
    <property type="match status" value="1"/>
</dbReference>
<protein>
    <submittedName>
        <fullName evidence="2">SnoaL-like domain-containing protein</fullName>
    </submittedName>
</protein>
<evidence type="ECO:0000313" key="3">
    <source>
        <dbReference type="Proteomes" id="UP000734511"/>
    </source>
</evidence>
<proteinExistence type="predicted"/>
<reference evidence="2 3" key="1">
    <citation type="submission" date="2020-03" db="EMBL/GenBank/DDBJ databases">
        <title>WGS of actinomycetes isolated from Thailand.</title>
        <authorList>
            <person name="Thawai C."/>
        </authorList>
    </citation>
    <scope>NUCLEOTIDE SEQUENCE [LARGE SCALE GENOMIC DNA]</scope>
    <source>
        <strain evidence="2 3">PRB2-1</strain>
    </source>
</reference>
<evidence type="ECO:0000259" key="1">
    <source>
        <dbReference type="Pfam" id="PF12680"/>
    </source>
</evidence>
<gene>
    <name evidence="2" type="ORF">HCN08_08285</name>
</gene>
<evidence type="ECO:0000313" key="2">
    <source>
        <dbReference type="EMBL" id="NJP43399.1"/>
    </source>
</evidence>
<dbReference type="SUPFAM" id="SSF54427">
    <property type="entry name" value="NTF2-like"/>
    <property type="match status" value="1"/>
</dbReference>
<organism evidence="2 3">
    <name type="scientific">Actinacidiphila epipremni</name>
    <dbReference type="NCBI Taxonomy" id="2053013"/>
    <lineage>
        <taxon>Bacteria</taxon>
        <taxon>Bacillati</taxon>
        <taxon>Actinomycetota</taxon>
        <taxon>Actinomycetes</taxon>
        <taxon>Kitasatosporales</taxon>
        <taxon>Streptomycetaceae</taxon>
        <taxon>Actinacidiphila</taxon>
    </lineage>
</organism>
<dbReference type="InterPro" id="IPR032710">
    <property type="entry name" value="NTF2-like_dom_sf"/>
</dbReference>